<proteinExistence type="predicted"/>
<dbReference type="EMBL" id="PDUG01000006">
    <property type="protein sequence ID" value="PIC17300.1"/>
    <property type="molecule type" value="Genomic_DNA"/>
</dbReference>
<accession>A0A2G5SQE9</accession>
<reference evidence="2" key="1">
    <citation type="submission" date="2017-10" db="EMBL/GenBank/DDBJ databases">
        <title>Rapid genome shrinkage in a self-fertile nematode reveals novel sperm competition proteins.</title>
        <authorList>
            <person name="Yin D."/>
            <person name="Schwarz E.M."/>
            <person name="Thomas C.G."/>
            <person name="Felde R.L."/>
            <person name="Korf I.F."/>
            <person name="Cutter A.D."/>
            <person name="Schartner C.M."/>
            <person name="Ralston E.J."/>
            <person name="Meyer B.J."/>
            <person name="Haag E.S."/>
        </authorList>
    </citation>
    <scope>NUCLEOTIDE SEQUENCE [LARGE SCALE GENOMIC DNA]</scope>
    <source>
        <strain evidence="2">JU1422</strain>
    </source>
</reference>
<dbReference type="AlphaFoldDB" id="A0A2G5SQE9"/>
<dbReference type="Proteomes" id="UP000230233">
    <property type="component" value="Chromosome X"/>
</dbReference>
<keyword evidence="2" id="KW-1185">Reference proteome</keyword>
<comment type="caution">
    <text evidence="1">The sequence shown here is derived from an EMBL/GenBank/DDBJ whole genome shotgun (WGS) entry which is preliminary data.</text>
</comment>
<evidence type="ECO:0000313" key="1">
    <source>
        <dbReference type="EMBL" id="PIC17300.1"/>
    </source>
</evidence>
<gene>
    <name evidence="1" type="primary">Cnig_chr_X.g23589</name>
    <name evidence="1" type="ORF">B9Z55_023589</name>
</gene>
<protein>
    <submittedName>
        <fullName evidence="1">Uncharacterized protein</fullName>
    </submittedName>
</protein>
<evidence type="ECO:0000313" key="2">
    <source>
        <dbReference type="Proteomes" id="UP000230233"/>
    </source>
</evidence>
<organism evidence="1 2">
    <name type="scientific">Caenorhabditis nigoni</name>
    <dbReference type="NCBI Taxonomy" id="1611254"/>
    <lineage>
        <taxon>Eukaryota</taxon>
        <taxon>Metazoa</taxon>
        <taxon>Ecdysozoa</taxon>
        <taxon>Nematoda</taxon>
        <taxon>Chromadorea</taxon>
        <taxon>Rhabditida</taxon>
        <taxon>Rhabditina</taxon>
        <taxon>Rhabditomorpha</taxon>
        <taxon>Rhabditoidea</taxon>
        <taxon>Rhabditidae</taxon>
        <taxon>Peloderinae</taxon>
        <taxon>Caenorhabditis</taxon>
    </lineage>
</organism>
<name>A0A2G5SQE9_9PELO</name>
<sequence length="75" mass="8420">MVINDQLILDGKFFTHLDSFVQSNLTTPKNKVPGFQQPEYIGIGNFVPGCHLLLKKSMVFSVEVKFVKLQPIGVK</sequence>